<dbReference type="RefSeq" id="WP_058245911.1">
    <property type="nucleotide sequence ID" value="NZ_CYSE01000001.1"/>
</dbReference>
<organism evidence="1 2">
    <name type="scientific">Tropicibacter naphthalenivorans</name>
    <dbReference type="NCBI Taxonomy" id="441103"/>
    <lineage>
        <taxon>Bacteria</taxon>
        <taxon>Pseudomonadati</taxon>
        <taxon>Pseudomonadota</taxon>
        <taxon>Alphaproteobacteria</taxon>
        <taxon>Rhodobacterales</taxon>
        <taxon>Roseobacteraceae</taxon>
        <taxon>Tropicibacter</taxon>
    </lineage>
</organism>
<reference evidence="1 2" key="1">
    <citation type="submission" date="2015-09" db="EMBL/GenBank/DDBJ databases">
        <authorList>
            <consortium name="Swine Surveillance"/>
        </authorList>
    </citation>
    <scope>NUCLEOTIDE SEQUENCE [LARGE SCALE GENOMIC DNA]</scope>
    <source>
        <strain evidence="1 2">CECT 7648</strain>
    </source>
</reference>
<dbReference type="SFLD" id="SFLDG01135">
    <property type="entry name" value="C1.5.6:_HAD__Beta-PGM__Phospha"/>
    <property type="match status" value="1"/>
</dbReference>
<protein>
    <submittedName>
        <fullName evidence="1">Phosphorylated carbohydrates phosphatase</fullName>
        <ecNumber evidence="1">3.1.3.-</ecNumber>
    </submittedName>
</protein>
<dbReference type="AlphaFoldDB" id="A0A0P1G0S8"/>
<dbReference type="GO" id="GO:0016787">
    <property type="term" value="F:hydrolase activity"/>
    <property type="evidence" value="ECO:0007669"/>
    <property type="project" value="UniProtKB-KW"/>
</dbReference>
<dbReference type="OrthoDB" id="9782449at2"/>
<keyword evidence="2" id="KW-1185">Reference proteome</keyword>
<proteinExistence type="predicted"/>
<dbReference type="InterPro" id="IPR023214">
    <property type="entry name" value="HAD_sf"/>
</dbReference>
<dbReference type="Gene3D" id="3.40.50.1000">
    <property type="entry name" value="HAD superfamily/HAD-like"/>
    <property type="match status" value="1"/>
</dbReference>
<sequence length="213" mass="22549">MTYAAVVFDLDGTLLDTERLAIQAGRAALARMGHTLTEALFYQLIGCDRDTGRAILTQALGPLDFPALEAAWKEESTRLHRQGVPLKPGALDLISRIDALGLPKAIATSSQRDGALAKLDISGLAPHFDVVVTRDCVRTPKPAPEAFLLAAQRLNVDPGQALAFEDSAPGAKSAYAAGMRVVLVPDIVTPKDAPAHHVANSLIEGAKWAGLLD</sequence>
<accession>A0A0P1G0S8</accession>
<gene>
    <name evidence="1" type="ORF">TRN7648_00347</name>
</gene>
<dbReference type="Proteomes" id="UP000054935">
    <property type="component" value="Unassembled WGS sequence"/>
</dbReference>
<keyword evidence="1" id="KW-0378">Hydrolase</keyword>
<dbReference type="STRING" id="441103.TRN7648_00347"/>
<dbReference type="SUPFAM" id="SSF56784">
    <property type="entry name" value="HAD-like"/>
    <property type="match status" value="1"/>
</dbReference>
<dbReference type="InterPro" id="IPR006439">
    <property type="entry name" value="HAD-SF_hydro_IA"/>
</dbReference>
<dbReference type="EC" id="3.1.3.-" evidence="1"/>
<dbReference type="Gene3D" id="1.10.150.240">
    <property type="entry name" value="Putative phosphatase, domain 2"/>
    <property type="match status" value="1"/>
</dbReference>
<dbReference type="NCBIfam" id="TIGR01509">
    <property type="entry name" value="HAD-SF-IA-v3"/>
    <property type="match status" value="1"/>
</dbReference>
<dbReference type="InterPro" id="IPR023198">
    <property type="entry name" value="PGP-like_dom2"/>
</dbReference>
<dbReference type="Pfam" id="PF13419">
    <property type="entry name" value="HAD_2"/>
    <property type="match status" value="1"/>
</dbReference>
<dbReference type="InterPro" id="IPR036412">
    <property type="entry name" value="HAD-like_sf"/>
</dbReference>
<dbReference type="PANTHER" id="PTHR18901:SF38">
    <property type="entry name" value="PSEUDOURIDINE-5'-PHOSPHATASE"/>
    <property type="match status" value="1"/>
</dbReference>
<dbReference type="EMBL" id="CYSE01000001">
    <property type="protein sequence ID" value="CUH75258.1"/>
    <property type="molecule type" value="Genomic_DNA"/>
</dbReference>
<dbReference type="PRINTS" id="PR00413">
    <property type="entry name" value="HADHALOGNASE"/>
</dbReference>
<name>A0A0P1G0S8_9RHOB</name>
<dbReference type="PANTHER" id="PTHR18901">
    <property type="entry name" value="2-DEOXYGLUCOSE-6-PHOSPHATE PHOSPHATASE 2"/>
    <property type="match status" value="1"/>
</dbReference>
<dbReference type="SFLD" id="SFLDG01129">
    <property type="entry name" value="C1.5:_HAD__Beta-PGM__Phosphata"/>
    <property type="match status" value="1"/>
</dbReference>
<evidence type="ECO:0000313" key="2">
    <source>
        <dbReference type="Proteomes" id="UP000054935"/>
    </source>
</evidence>
<dbReference type="SFLD" id="SFLDS00003">
    <property type="entry name" value="Haloacid_Dehalogenase"/>
    <property type="match status" value="1"/>
</dbReference>
<evidence type="ECO:0000313" key="1">
    <source>
        <dbReference type="EMBL" id="CUH75258.1"/>
    </source>
</evidence>
<dbReference type="InterPro" id="IPR041492">
    <property type="entry name" value="HAD_2"/>
</dbReference>